<dbReference type="GO" id="GO:0016757">
    <property type="term" value="F:glycosyltransferase activity"/>
    <property type="evidence" value="ECO:0007669"/>
    <property type="project" value="UniProtKB-KW"/>
</dbReference>
<keyword evidence="6" id="KW-1133">Transmembrane helix</keyword>
<dbReference type="PANTHER" id="PTHR43646">
    <property type="entry name" value="GLYCOSYLTRANSFERASE"/>
    <property type="match status" value="1"/>
</dbReference>
<keyword evidence="2" id="KW-1003">Cell membrane</keyword>
<evidence type="ECO:0000256" key="2">
    <source>
        <dbReference type="ARBA" id="ARBA00022475"/>
    </source>
</evidence>
<evidence type="ECO:0000256" key="4">
    <source>
        <dbReference type="ARBA" id="ARBA00022679"/>
    </source>
</evidence>
<gene>
    <name evidence="8" type="ORF">A3H66_00065</name>
</gene>
<dbReference type="STRING" id="1797989.A3H66_00065"/>
<dbReference type="Proteomes" id="UP000178783">
    <property type="component" value="Unassembled WGS sequence"/>
</dbReference>
<evidence type="ECO:0000313" key="9">
    <source>
        <dbReference type="Proteomes" id="UP000178783"/>
    </source>
</evidence>
<dbReference type="GO" id="GO:0005886">
    <property type="term" value="C:plasma membrane"/>
    <property type="evidence" value="ECO:0007669"/>
    <property type="project" value="UniProtKB-SubCell"/>
</dbReference>
<dbReference type="InterPro" id="IPR029044">
    <property type="entry name" value="Nucleotide-diphossugar_trans"/>
</dbReference>
<dbReference type="PANTHER" id="PTHR43646:SF2">
    <property type="entry name" value="GLYCOSYLTRANSFERASE 2-LIKE DOMAIN-CONTAINING PROTEIN"/>
    <property type="match status" value="1"/>
</dbReference>
<accession>A0A1F5SEH6</accession>
<dbReference type="CDD" id="cd06423">
    <property type="entry name" value="CESA_like"/>
    <property type="match status" value="1"/>
</dbReference>
<evidence type="ECO:0000313" key="8">
    <source>
        <dbReference type="EMBL" id="OGF24651.1"/>
    </source>
</evidence>
<evidence type="ECO:0000256" key="5">
    <source>
        <dbReference type="ARBA" id="ARBA00023136"/>
    </source>
</evidence>
<evidence type="ECO:0000256" key="3">
    <source>
        <dbReference type="ARBA" id="ARBA00022676"/>
    </source>
</evidence>
<keyword evidence="5 6" id="KW-0472">Membrane</keyword>
<comment type="subcellular location">
    <subcellularLocation>
        <location evidence="1">Cell membrane</location>
    </subcellularLocation>
</comment>
<evidence type="ECO:0000256" key="1">
    <source>
        <dbReference type="ARBA" id="ARBA00004236"/>
    </source>
</evidence>
<dbReference type="Pfam" id="PF00535">
    <property type="entry name" value="Glycos_transf_2"/>
    <property type="match status" value="1"/>
</dbReference>
<proteinExistence type="predicted"/>
<evidence type="ECO:0000256" key="6">
    <source>
        <dbReference type="SAM" id="Phobius"/>
    </source>
</evidence>
<sequence>MKLSMVIPAYNEEELIGDCLNSILLEISGKNYDLEVIVVNNASTDKTREIIASFPKVRLVDEPYKGLVRARRAGFLDSSGELVANIDADTRMTEGWFDKVFEEFSKNPKLVGLSGPFIYYDLSKQARAGVRLFYYLGFIIYLFNRYIFGVGSMLQGGNFVIKRTALEAIGGFNNEFDFWGEDTDLARRLVKVGDVKFTFDLPIYASGRRLEKEGIARTGWRYALNYFSTIFFKKPYETVKQELKDKYEKTWAKIKE</sequence>
<feature type="domain" description="Glycosyltransferase 2-like" evidence="7">
    <location>
        <begin position="4"/>
        <end position="169"/>
    </location>
</feature>
<dbReference type="AlphaFoldDB" id="A0A1F5SEH6"/>
<reference evidence="8 9" key="1">
    <citation type="journal article" date="2016" name="Nat. Commun.">
        <title>Thousands of microbial genomes shed light on interconnected biogeochemical processes in an aquifer system.</title>
        <authorList>
            <person name="Anantharaman K."/>
            <person name="Brown C.T."/>
            <person name="Hug L.A."/>
            <person name="Sharon I."/>
            <person name="Castelle C.J."/>
            <person name="Probst A.J."/>
            <person name="Thomas B.C."/>
            <person name="Singh A."/>
            <person name="Wilkins M.J."/>
            <person name="Karaoz U."/>
            <person name="Brodie E.L."/>
            <person name="Williams K.H."/>
            <person name="Hubbard S.S."/>
            <person name="Banfield J.F."/>
        </authorList>
    </citation>
    <scope>NUCLEOTIDE SEQUENCE [LARGE SCALE GENOMIC DNA]</scope>
</reference>
<keyword evidence="6" id="KW-0812">Transmembrane</keyword>
<evidence type="ECO:0000259" key="7">
    <source>
        <dbReference type="Pfam" id="PF00535"/>
    </source>
</evidence>
<comment type="caution">
    <text evidence="8">The sequence shown here is derived from an EMBL/GenBank/DDBJ whole genome shotgun (WGS) entry which is preliminary data.</text>
</comment>
<feature type="transmembrane region" description="Helical" evidence="6">
    <location>
        <begin position="132"/>
        <end position="154"/>
    </location>
</feature>
<protein>
    <submittedName>
        <fullName evidence="8">Glycosyl transferase family 2</fullName>
    </submittedName>
</protein>
<dbReference type="EMBL" id="MFFW01000004">
    <property type="protein sequence ID" value="OGF24651.1"/>
    <property type="molecule type" value="Genomic_DNA"/>
</dbReference>
<dbReference type="Gene3D" id="3.90.550.10">
    <property type="entry name" value="Spore Coat Polysaccharide Biosynthesis Protein SpsA, Chain A"/>
    <property type="match status" value="1"/>
</dbReference>
<name>A0A1F5SEH6_9BACT</name>
<dbReference type="SUPFAM" id="SSF53448">
    <property type="entry name" value="Nucleotide-diphospho-sugar transferases"/>
    <property type="match status" value="1"/>
</dbReference>
<organism evidence="8 9">
    <name type="scientific">Candidatus Falkowbacteria bacterium RIFCSPLOWO2_02_FULL_45_21</name>
    <dbReference type="NCBI Taxonomy" id="1797989"/>
    <lineage>
        <taxon>Bacteria</taxon>
        <taxon>Candidatus Falkowiibacteriota</taxon>
    </lineage>
</organism>
<keyword evidence="4 8" id="KW-0808">Transferase</keyword>
<keyword evidence="3" id="KW-0328">Glycosyltransferase</keyword>
<dbReference type="InterPro" id="IPR001173">
    <property type="entry name" value="Glyco_trans_2-like"/>
</dbReference>